<proteinExistence type="predicted"/>
<comment type="caution">
    <text evidence="1">The sequence shown here is derived from an EMBL/GenBank/DDBJ whole genome shotgun (WGS) entry which is preliminary data.</text>
</comment>
<organism evidence="1 2">
    <name type="scientific">Rhamnella rubrinervis</name>
    <dbReference type="NCBI Taxonomy" id="2594499"/>
    <lineage>
        <taxon>Eukaryota</taxon>
        <taxon>Viridiplantae</taxon>
        <taxon>Streptophyta</taxon>
        <taxon>Embryophyta</taxon>
        <taxon>Tracheophyta</taxon>
        <taxon>Spermatophyta</taxon>
        <taxon>Magnoliopsida</taxon>
        <taxon>eudicotyledons</taxon>
        <taxon>Gunneridae</taxon>
        <taxon>Pentapetalae</taxon>
        <taxon>rosids</taxon>
        <taxon>fabids</taxon>
        <taxon>Rosales</taxon>
        <taxon>Rhamnaceae</taxon>
        <taxon>rhamnoid group</taxon>
        <taxon>Rhamneae</taxon>
        <taxon>Rhamnella</taxon>
    </lineage>
</organism>
<sequence length="120" mass="13116">MDEMMRKKQVVGMMVVLVVVTMLLTPNFVSCSAISENMNGPPQLNHRRHHHHDLQYPHVHKKIIEGGVVRPADPRNCYGAICDIFQVVAGLSCEGGCACVPCWVLLGICVGNCCSPSMSP</sequence>
<protein>
    <submittedName>
        <fullName evidence="1">Uncharacterized protein</fullName>
    </submittedName>
</protein>
<dbReference type="AlphaFoldDB" id="A0A8K0GKB7"/>
<dbReference type="EMBL" id="VOIH02000012">
    <property type="protein sequence ID" value="KAF3432402.1"/>
    <property type="molecule type" value="Genomic_DNA"/>
</dbReference>
<dbReference type="Proteomes" id="UP000796880">
    <property type="component" value="Unassembled WGS sequence"/>
</dbReference>
<name>A0A8K0GKB7_9ROSA</name>
<evidence type="ECO:0000313" key="2">
    <source>
        <dbReference type="Proteomes" id="UP000796880"/>
    </source>
</evidence>
<gene>
    <name evidence="1" type="ORF">FNV43_RR27142</name>
</gene>
<keyword evidence="2" id="KW-1185">Reference proteome</keyword>
<accession>A0A8K0GKB7</accession>
<reference evidence="1" key="1">
    <citation type="submission" date="2020-03" db="EMBL/GenBank/DDBJ databases">
        <title>A high-quality chromosome-level genome assembly of a woody plant with both climbing and erect habits, Rhamnella rubrinervis.</title>
        <authorList>
            <person name="Lu Z."/>
            <person name="Yang Y."/>
            <person name="Zhu X."/>
            <person name="Sun Y."/>
        </authorList>
    </citation>
    <scope>NUCLEOTIDE SEQUENCE</scope>
    <source>
        <strain evidence="1">BYM</strain>
        <tissue evidence="1">Leaf</tissue>
    </source>
</reference>
<evidence type="ECO:0000313" key="1">
    <source>
        <dbReference type="EMBL" id="KAF3432402.1"/>
    </source>
</evidence>